<organism evidence="5 6">
    <name type="scientific">Mycolicibacillus koreensis</name>
    <dbReference type="NCBI Taxonomy" id="1069220"/>
    <lineage>
        <taxon>Bacteria</taxon>
        <taxon>Bacillati</taxon>
        <taxon>Actinomycetota</taxon>
        <taxon>Actinomycetes</taxon>
        <taxon>Mycobacteriales</taxon>
        <taxon>Mycobacteriaceae</taxon>
        <taxon>Mycolicibacillus</taxon>
    </lineage>
</organism>
<sequence>MTHQSAKSGTVCNQLSLPGGFMAVRPADVDADPRPTRRRGRPPVENLREDRRAQIIASALAVFAEKGYEATTVSDIARHAGIGQGTIYRYIGSKRELLDLVFDHSVEELMSAAQPELLTATPPTRPDEFLDRADAVLTAVDAALDRQPQLLSLVLVEASAIDEELKLRILGLEATVARIAAGLFEQAQDAGLLRHGADPEVCGVLATKLLLPGGLREVMGQRDPATRARYRDAVIDFARHAFFVEDGSR</sequence>
<dbReference type="GO" id="GO:0003700">
    <property type="term" value="F:DNA-binding transcription factor activity"/>
    <property type="evidence" value="ECO:0007669"/>
    <property type="project" value="TreeGrafter"/>
</dbReference>
<dbReference type="PRINTS" id="PR00455">
    <property type="entry name" value="HTHTETR"/>
</dbReference>
<proteinExistence type="predicted"/>
<dbReference type="PANTHER" id="PTHR30055:SF226">
    <property type="entry name" value="HTH-TYPE TRANSCRIPTIONAL REGULATOR PKSA"/>
    <property type="match status" value="1"/>
</dbReference>
<dbReference type="Proteomes" id="UP000193577">
    <property type="component" value="Unassembled WGS sequence"/>
</dbReference>
<evidence type="ECO:0000256" key="1">
    <source>
        <dbReference type="ARBA" id="ARBA00023125"/>
    </source>
</evidence>
<feature type="region of interest" description="Disordered" evidence="3">
    <location>
        <begin position="24"/>
        <end position="46"/>
    </location>
</feature>
<evidence type="ECO:0000259" key="4">
    <source>
        <dbReference type="PROSITE" id="PS50977"/>
    </source>
</evidence>
<name>A0AA91PEJ0_9MYCO</name>
<keyword evidence="6" id="KW-1185">Reference proteome</keyword>
<evidence type="ECO:0000256" key="2">
    <source>
        <dbReference type="PROSITE-ProRule" id="PRU00335"/>
    </source>
</evidence>
<dbReference type="PROSITE" id="PS50977">
    <property type="entry name" value="HTH_TETR_2"/>
    <property type="match status" value="1"/>
</dbReference>
<evidence type="ECO:0000256" key="3">
    <source>
        <dbReference type="SAM" id="MobiDB-lite"/>
    </source>
</evidence>
<dbReference type="SUPFAM" id="SSF46689">
    <property type="entry name" value="Homeodomain-like"/>
    <property type="match status" value="1"/>
</dbReference>
<reference evidence="5 6" key="1">
    <citation type="submission" date="2017-04" db="EMBL/GenBank/DDBJ databases">
        <title>The new phylogeny of genus Mycobacterium.</title>
        <authorList>
            <person name="Tortoli E."/>
            <person name="Trovato A."/>
            <person name="Cirillo D.M."/>
        </authorList>
    </citation>
    <scope>NUCLEOTIDE SEQUENCE [LARGE SCALE GENOMIC DNA]</scope>
    <source>
        <strain evidence="5 6">KCTC 19819</strain>
    </source>
</reference>
<comment type="caution">
    <text evidence="5">The sequence shown here is derived from an EMBL/GenBank/DDBJ whole genome shotgun (WGS) entry which is preliminary data.</text>
</comment>
<accession>A0AA91PEJ0</accession>
<feature type="DNA-binding region" description="H-T-H motif" evidence="2">
    <location>
        <begin position="72"/>
        <end position="91"/>
    </location>
</feature>
<dbReference type="Gene3D" id="1.10.357.10">
    <property type="entry name" value="Tetracycline Repressor, domain 2"/>
    <property type="match status" value="1"/>
</dbReference>
<protein>
    <recommendedName>
        <fullName evidence="4">HTH tetR-type domain-containing protein</fullName>
    </recommendedName>
</protein>
<evidence type="ECO:0000313" key="5">
    <source>
        <dbReference type="EMBL" id="OSC33760.1"/>
    </source>
</evidence>
<dbReference type="InterPro" id="IPR009057">
    <property type="entry name" value="Homeodomain-like_sf"/>
</dbReference>
<dbReference type="InterPro" id="IPR001647">
    <property type="entry name" value="HTH_TetR"/>
</dbReference>
<dbReference type="InterPro" id="IPR050109">
    <property type="entry name" value="HTH-type_TetR-like_transc_reg"/>
</dbReference>
<dbReference type="GO" id="GO:0000976">
    <property type="term" value="F:transcription cis-regulatory region binding"/>
    <property type="evidence" value="ECO:0007669"/>
    <property type="project" value="TreeGrafter"/>
</dbReference>
<dbReference type="InterPro" id="IPR036271">
    <property type="entry name" value="Tet_transcr_reg_TetR-rel_C_sf"/>
</dbReference>
<dbReference type="AlphaFoldDB" id="A0AA91PEJ0"/>
<dbReference type="Pfam" id="PF00440">
    <property type="entry name" value="TetR_N"/>
    <property type="match status" value="1"/>
</dbReference>
<dbReference type="PANTHER" id="PTHR30055">
    <property type="entry name" value="HTH-TYPE TRANSCRIPTIONAL REGULATOR RUTR"/>
    <property type="match status" value="1"/>
</dbReference>
<feature type="domain" description="HTH tetR-type" evidence="4">
    <location>
        <begin position="49"/>
        <end position="109"/>
    </location>
</feature>
<keyword evidence="1 2" id="KW-0238">DNA-binding</keyword>
<dbReference type="SUPFAM" id="SSF48498">
    <property type="entry name" value="Tetracyclin repressor-like, C-terminal domain"/>
    <property type="match status" value="1"/>
</dbReference>
<evidence type="ECO:0000313" key="6">
    <source>
        <dbReference type="Proteomes" id="UP000193577"/>
    </source>
</evidence>
<gene>
    <name evidence="5" type="ORF">B8W67_09510</name>
</gene>
<dbReference type="EMBL" id="NCXO01000017">
    <property type="protein sequence ID" value="OSC33760.1"/>
    <property type="molecule type" value="Genomic_DNA"/>
</dbReference>